<dbReference type="EMBL" id="MK504444">
    <property type="protein sequence ID" value="QBJ03546.1"/>
    <property type="molecule type" value="Genomic_DNA"/>
</dbReference>
<keyword evidence="2" id="KW-1185">Reference proteome</keyword>
<evidence type="ECO:0000313" key="1">
    <source>
        <dbReference type="EMBL" id="QBJ03546.1"/>
    </source>
</evidence>
<evidence type="ECO:0000313" key="2">
    <source>
        <dbReference type="Proteomes" id="UP000309991"/>
    </source>
</evidence>
<organism evidence="1 2">
    <name type="scientific">Lactobacillus phage 3-521</name>
    <dbReference type="NCBI Taxonomy" id="2510943"/>
    <lineage>
        <taxon>Viruses</taxon>
        <taxon>Duplodnaviria</taxon>
        <taxon>Heunggongvirae</taxon>
        <taxon>Uroviricota</taxon>
        <taxon>Caudoviricetes</taxon>
        <taxon>Herelleviridae</taxon>
        <taxon>Watanabevirus</taxon>
        <taxon>Watanabevirus wv3521</taxon>
    </lineage>
</organism>
<reference evidence="1 2" key="1">
    <citation type="submission" date="2019-02" db="EMBL/GenBank/DDBJ databases">
        <title>Isolation of virulent Lactobacillus brevis phages.</title>
        <authorList>
            <person name="Feyereisen M."/>
            <person name="Mahony J."/>
            <person name="O'Sullivan T."/>
            <person name="van Sinderen D."/>
        </authorList>
    </citation>
    <scope>NUCLEOTIDE SEQUENCE [LARGE SCALE GENOMIC DNA]</scope>
</reference>
<protein>
    <submittedName>
        <fullName evidence="1">Uncharacterized protein</fullName>
    </submittedName>
</protein>
<accession>A0A4Y5FET0</accession>
<name>A0A4Y5FET0_9CAUD</name>
<gene>
    <name evidence="1" type="ORF">UCC3521_0008</name>
</gene>
<sequence>MKFKTLDTQLNKYGYTCVLNETNVRDSQKLVSFWRFTLTARAKKDVEVTISRNKGTDKVSINLSEAVNSHVLWLLMHYINTYGDDKEPKYCVRIFSGANGYLNYSLYNGELFVSDSNESPGVVKTTFTEAEYNKLLASDTYGVLPTFDPENSERFVQVED</sequence>
<proteinExistence type="predicted"/>
<dbReference type="Proteomes" id="UP000309991">
    <property type="component" value="Segment"/>
</dbReference>